<proteinExistence type="predicted"/>
<evidence type="ECO:0000313" key="2">
    <source>
        <dbReference type="Proteomes" id="UP000048926"/>
    </source>
</evidence>
<dbReference type="Gene3D" id="3.90.1140.10">
    <property type="entry name" value="Cyclic phosphodiesterase"/>
    <property type="match status" value="1"/>
</dbReference>
<protein>
    <submittedName>
        <fullName evidence="1">Putative phosphonate metabolism protein</fullName>
    </submittedName>
</protein>
<keyword evidence="2" id="KW-1185">Reference proteome</keyword>
<name>A0A0M6Y9B4_9HYPH</name>
<dbReference type="InterPro" id="IPR009389">
    <property type="entry name" value="DUF1045"/>
</dbReference>
<dbReference type="Proteomes" id="UP000048926">
    <property type="component" value="Unassembled WGS sequence"/>
</dbReference>
<gene>
    <name evidence="1" type="ORF">LAL4801_04726</name>
</gene>
<dbReference type="AlphaFoldDB" id="A0A0M6Y9B4"/>
<organism evidence="1 2">
    <name type="scientific">Roseibium aggregatum</name>
    <dbReference type="NCBI Taxonomy" id="187304"/>
    <lineage>
        <taxon>Bacteria</taxon>
        <taxon>Pseudomonadati</taxon>
        <taxon>Pseudomonadota</taxon>
        <taxon>Alphaproteobacteria</taxon>
        <taxon>Hyphomicrobiales</taxon>
        <taxon>Stappiaceae</taxon>
        <taxon>Roseibium</taxon>
    </lineage>
</organism>
<evidence type="ECO:0000313" key="1">
    <source>
        <dbReference type="EMBL" id="CTQ46268.1"/>
    </source>
</evidence>
<dbReference type="Pfam" id="PF06299">
    <property type="entry name" value="DUF1045"/>
    <property type="match status" value="1"/>
</dbReference>
<reference evidence="2" key="1">
    <citation type="submission" date="2015-07" db="EMBL/GenBank/DDBJ databases">
        <authorList>
            <person name="Rodrigo-Torres Lidia"/>
            <person name="Arahal R.David."/>
        </authorList>
    </citation>
    <scope>NUCLEOTIDE SEQUENCE [LARGE SCALE GENOMIC DNA]</scope>
    <source>
        <strain evidence="2">CECT 4801</strain>
    </source>
</reference>
<dbReference type="PIRSF" id="PIRSF033328">
    <property type="entry name" value="Phest_Mll4975"/>
    <property type="match status" value="1"/>
</dbReference>
<sequence length="267" mass="30091">MWPCHIPAKPHFKIAIFFMRYALYFAADADDRLMQLGNSWLGRDPFSGTALPQPELPGMTSARFQELTTDPRRYGFHGTLKAPFSLAADQTEAALLDSCAAFAAEIAPYEIEALGVNRLGRFLALTPEAEEPALRAFAGLCVRRFEPFRAPLSEADLERRRKSGLSERHDTYLVRWGYPYIFDEFRFHLTLSNKLEDDTDMERMANAAQDHFADVIGKKRLCRHVALYTEAERGAPFQVHTVFQLTGSVAPADALSQAERLSQEESA</sequence>
<dbReference type="STRING" id="187304.B0E33_13245"/>
<dbReference type="NCBIfam" id="TIGR03223">
    <property type="entry name" value="Phn_opern_protn"/>
    <property type="match status" value="1"/>
</dbReference>
<dbReference type="EMBL" id="CXST01000003">
    <property type="protein sequence ID" value="CTQ46268.1"/>
    <property type="molecule type" value="Genomic_DNA"/>
</dbReference>
<accession>A0A0M6Y9B4</accession>